<feature type="signal peptide" evidence="3">
    <location>
        <begin position="1"/>
        <end position="27"/>
    </location>
</feature>
<dbReference type="InterPro" id="IPR017937">
    <property type="entry name" value="Thioredoxin_CS"/>
</dbReference>
<dbReference type="GO" id="GO:0045454">
    <property type="term" value="P:cell redox homeostasis"/>
    <property type="evidence" value="ECO:0007669"/>
    <property type="project" value="TreeGrafter"/>
</dbReference>
<keyword evidence="1" id="KW-0676">Redox-active center</keyword>
<feature type="domain" description="Thioredoxin" evidence="4">
    <location>
        <begin position="13"/>
        <end position="148"/>
    </location>
</feature>
<sequence length="165" mass="17418">MLNKRNLVVPGLIVIGLLAAASLLASGAGGGSSSTDPEGVPWRTDVEAARAEAAETGRPLFLDFTADWCPPCREMERDTWPDAEVRDLLAGRFTPVKVDIDAQPAVAAAFGVQAIPTLVVVNPERAERRRTGYVGPEELADWLRDQAPSPALEAADASQAADAQG</sequence>
<organism evidence="5 6">
    <name type="scientific">Phycisphaera mikurensis (strain NBRC 102666 / KCTC 22515 / FYK2301M01)</name>
    <dbReference type="NCBI Taxonomy" id="1142394"/>
    <lineage>
        <taxon>Bacteria</taxon>
        <taxon>Pseudomonadati</taxon>
        <taxon>Planctomycetota</taxon>
        <taxon>Phycisphaerae</taxon>
        <taxon>Phycisphaerales</taxon>
        <taxon>Phycisphaeraceae</taxon>
        <taxon>Phycisphaera</taxon>
    </lineage>
</organism>
<dbReference type="eggNOG" id="COG4232">
    <property type="taxonomic scope" value="Bacteria"/>
</dbReference>
<evidence type="ECO:0000313" key="5">
    <source>
        <dbReference type="EMBL" id="BAM04621.1"/>
    </source>
</evidence>
<dbReference type="PANTHER" id="PTHR32234:SF0">
    <property type="entry name" value="THIOL:DISULFIDE INTERCHANGE PROTEIN DSBD"/>
    <property type="match status" value="1"/>
</dbReference>
<dbReference type="STRING" id="1142394.PSMK_24620"/>
<evidence type="ECO:0000256" key="3">
    <source>
        <dbReference type="SAM" id="SignalP"/>
    </source>
</evidence>
<feature type="region of interest" description="Disordered" evidence="2">
    <location>
        <begin position="145"/>
        <end position="165"/>
    </location>
</feature>
<evidence type="ECO:0000256" key="1">
    <source>
        <dbReference type="ARBA" id="ARBA00023284"/>
    </source>
</evidence>
<dbReference type="OrthoDB" id="7629852at2"/>
<dbReference type="HOGENOM" id="CLU_090389_8_2_0"/>
<dbReference type="RefSeq" id="WP_014437834.1">
    <property type="nucleotide sequence ID" value="NC_017080.1"/>
</dbReference>
<feature type="compositionally biased region" description="Low complexity" evidence="2">
    <location>
        <begin position="154"/>
        <end position="165"/>
    </location>
</feature>
<accession>I0IH83</accession>
<dbReference type="Gene3D" id="3.40.30.10">
    <property type="entry name" value="Glutaredoxin"/>
    <property type="match status" value="1"/>
</dbReference>
<dbReference type="Proteomes" id="UP000007881">
    <property type="component" value="Chromosome"/>
</dbReference>
<gene>
    <name evidence="5" type="ordered locus">PSMK_24620</name>
</gene>
<dbReference type="PANTHER" id="PTHR32234">
    <property type="entry name" value="THIOL:DISULFIDE INTERCHANGE PROTEIN DSBD"/>
    <property type="match status" value="1"/>
</dbReference>
<dbReference type="PROSITE" id="PS51352">
    <property type="entry name" value="THIOREDOXIN_2"/>
    <property type="match status" value="1"/>
</dbReference>
<dbReference type="AlphaFoldDB" id="I0IH83"/>
<dbReference type="PROSITE" id="PS00194">
    <property type="entry name" value="THIOREDOXIN_1"/>
    <property type="match status" value="1"/>
</dbReference>
<name>I0IH83_PHYMF</name>
<keyword evidence="6" id="KW-1185">Reference proteome</keyword>
<proteinExistence type="predicted"/>
<dbReference type="InterPro" id="IPR013766">
    <property type="entry name" value="Thioredoxin_domain"/>
</dbReference>
<feature type="chain" id="PRO_5003629754" evidence="3">
    <location>
        <begin position="28"/>
        <end position="165"/>
    </location>
</feature>
<evidence type="ECO:0000259" key="4">
    <source>
        <dbReference type="PROSITE" id="PS51352"/>
    </source>
</evidence>
<dbReference type="EMBL" id="AP012338">
    <property type="protein sequence ID" value="BAM04621.1"/>
    <property type="molecule type" value="Genomic_DNA"/>
</dbReference>
<dbReference type="SUPFAM" id="SSF52833">
    <property type="entry name" value="Thioredoxin-like"/>
    <property type="match status" value="1"/>
</dbReference>
<dbReference type="GO" id="GO:0015035">
    <property type="term" value="F:protein-disulfide reductase activity"/>
    <property type="evidence" value="ECO:0007669"/>
    <property type="project" value="TreeGrafter"/>
</dbReference>
<evidence type="ECO:0000256" key="2">
    <source>
        <dbReference type="SAM" id="MobiDB-lite"/>
    </source>
</evidence>
<evidence type="ECO:0000313" key="6">
    <source>
        <dbReference type="Proteomes" id="UP000007881"/>
    </source>
</evidence>
<dbReference type="Pfam" id="PF13899">
    <property type="entry name" value="Thioredoxin_7"/>
    <property type="match status" value="1"/>
</dbReference>
<reference evidence="5 6" key="1">
    <citation type="submission" date="2012-02" db="EMBL/GenBank/DDBJ databases">
        <title>Complete genome sequence of Phycisphaera mikurensis NBRC 102666.</title>
        <authorList>
            <person name="Ankai A."/>
            <person name="Hosoyama A."/>
            <person name="Terui Y."/>
            <person name="Sekine M."/>
            <person name="Fukai R."/>
            <person name="Kato Y."/>
            <person name="Nakamura S."/>
            <person name="Yamada-Narita S."/>
            <person name="Kawakoshi A."/>
            <person name="Fukunaga Y."/>
            <person name="Yamazaki S."/>
            <person name="Fujita N."/>
        </authorList>
    </citation>
    <scope>NUCLEOTIDE SEQUENCE [LARGE SCALE GENOMIC DNA]</scope>
    <source>
        <strain evidence="6">NBRC 102666 / KCTC 22515 / FYK2301M01</strain>
    </source>
</reference>
<protein>
    <submittedName>
        <fullName evidence="5">Putative thioredoxin</fullName>
    </submittedName>
</protein>
<keyword evidence="3" id="KW-0732">Signal</keyword>
<dbReference type="InterPro" id="IPR036249">
    <property type="entry name" value="Thioredoxin-like_sf"/>
</dbReference>
<dbReference type="KEGG" id="phm:PSMK_24620"/>